<sequence length="110" mass="11882">MVSTVPKWGQPSLRRICLRGGPQIGRQSPRLPSRPPLGKGYDRNAESDEAQVSDGSDAGSAPPIYATASVAAIWAAYLYLCLMMAPPSSSSPSGRLTRQLRVSRLPCQRR</sequence>
<reference evidence="1" key="1">
    <citation type="submission" date="2021-02" db="EMBL/GenBank/DDBJ databases">
        <authorList>
            <consortium name="DOE Joint Genome Institute"/>
            <person name="Ahrendt S."/>
            <person name="Looney B.P."/>
            <person name="Miyauchi S."/>
            <person name="Morin E."/>
            <person name="Drula E."/>
            <person name="Courty P.E."/>
            <person name="Chicoki N."/>
            <person name="Fauchery L."/>
            <person name="Kohler A."/>
            <person name="Kuo A."/>
            <person name="Labutti K."/>
            <person name="Pangilinan J."/>
            <person name="Lipzen A."/>
            <person name="Riley R."/>
            <person name="Andreopoulos W."/>
            <person name="He G."/>
            <person name="Johnson J."/>
            <person name="Barry K.W."/>
            <person name="Grigoriev I.V."/>
            <person name="Nagy L."/>
            <person name="Hibbett D."/>
            <person name="Henrissat B."/>
            <person name="Matheny P.B."/>
            <person name="Labbe J."/>
            <person name="Martin F."/>
        </authorList>
    </citation>
    <scope>NUCLEOTIDE SEQUENCE</scope>
    <source>
        <strain evidence="1">FP105234-sp</strain>
    </source>
</reference>
<dbReference type="EMBL" id="MU275984">
    <property type="protein sequence ID" value="KAI0044411.1"/>
    <property type="molecule type" value="Genomic_DNA"/>
</dbReference>
<evidence type="ECO:0000313" key="1">
    <source>
        <dbReference type="EMBL" id="KAI0044411.1"/>
    </source>
</evidence>
<dbReference type="Proteomes" id="UP000814033">
    <property type="component" value="Unassembled WGS sequence"/>
</dbReference>
<protein>
    <submittedName>
        <fullName evidence="1">Uncharacterized protein</fullName>
    </submittedName>
</protein>
<gene>
    <name evidence="1" type="ORF">FA95DRAFT_260777</name>
</gene>
<name>A0ACB8RJP5_9AGAM</name>
<proteinExistence type="predicted"/>
<accession>A0ACB8RJP5</accession>
<organism evidence="1 2">
    <name type="scientific">Auriscalpium vulgare</name>
    <dbReference type="NCBI Taxonomy" id="40419"/>
    <lineage>
        <taxon>Eukaryota</taxon>
        <taxon>Fungi</taxon>
        <taxon>Dikarya</taxon>
        <taxon>Basidiomycota</taxon>
        <taxon>Agaricomycotina</taxon>
        <taxon>Agaricomycetes</taxon>
        <taxon>Russulales</taxon>
        <taxon>Auriscalpiaceae</taxon>
        <taxon>Auriscalpium</taxon>
    </lineage>
</organism>
<comment type="caution">
    <text evidence="1">The sequence shown here is derived from an EMBL/GenBank/DDBJ whole genome shotgun (WGS) entry which is preliminary data.</text>
</comment>
<reference evidence="1" key="2">
    <citation type="journal article" date="2022" name="New Phytol.">
        <title>Evolutionary transition to the ectomycorrhizal habit in the genomes of a hyperdiverse lineage of mushroom-forming fungi.</title>
        <authorList>
            <person name="Looney B."/>
            <person name="Miyauchi S."/>
            <person name="Morin E."/>
            <person name="Drula E."/>
            <person name="Courty P.E."/>
            <person name="Kohler A."/>
            <person name="Kuo A."/>
            <person name="LaButti K."/>
            <person name="Pangilinan J."/>
            <person name="Lipzen A."/>
            <person name="Riley R."/>
            <person name="Andreopoulos W."/>
            <person name="He G."/>
            <person name="Johnson J."/>
            <person name="Nolan M."/>
            <person name="Tritt A."/>
            <person name="Barry K.W."/>
            <person name="Grigoriev I.V."/>
            <person name="Nagy L.G."/>
            <person name="Hibbett D."/>
            <person name="Henrissat B."/>
            <person name="Matheny P.B."/>
            <person name="Labbe J."/>
            <person name="Martin F.M."/>
        </authorList>
    </citation>
    <scope>NUCLEOTIDE SEQUENCE</scope>
    <source>
        <strain evidence="1">FP105234-sp</strain>
    </source>
</reference>
<evidence type="ECO:0000313" key="2">
    <source>
        <dbReference type="Proteomes" id="UP000814033"/>
    </source>
</evidence>
<keyword evidence="2" id="KW-1185">Reference proteome</keyword>